<evidence type="ECO:0000259" key="5">
    <source>
        <dbReference type="PROSITE" id="PS51677"/>
    </source>
</evidence>
<dbReference type="Proteomes" id="UP000249590">
    <property type="component" value="Unassembled WGS sequence"/>
</dbReference>
<evidence type="ECO:0000256" key="4">
    <source>
        <dbReference type="ARBA" id="ARBA00032976"/>
    </source>
</evidence>
<comment type="similarity">
    <text evidence="2">Belongs to the polysaccharide deacetylase family.</text>
</comment>
<dbReference type="PROSITE" id="PS51677">
    <property type="entry name" value="NODB"/>
    <property type="match status" value="1"/>
</dbReference>
<protein>
    <recommendedName>
        <fullName evidence="3">Chitooligosaccharide deacetylase</fullName>
    </recommendedName>
    <alternativeName>
        <fullName evidence="4">Nodulation protein B</fullName>
    </alternativeName>
</protein>
<reference evidence="6 7" key="1">
    <citation type="submission" date="2018-05" db="EMBL/GenBank/DDBJ databases">
        <title>Acuticoccus sediminis sp. nov., isolated from deep-sea sediment of Indian Ocean.</title>
        <authorList>
            <person name="Liu X."/>
            <person name="Lai Q."/>
            <person name="Du Y."/>
            <person name="Sun F."/>
            <person name="Zhang X."/>
            <person name="Wang S."/>
            <person name="Shao Z."/>
        </authorList>
    </citation>
    <scope>NUCLEOTIDE SEQUENCE [LARGE SCALE GENOMIC DNA]</scope>
    <source>
        <strain evidence="6 7">PTG4-2</strain>
    </source>
</reference>
<feature type="domain" description="NodB homology" evidence="5">
    <location>
        <begin position="37"/>
        <end position="256"/>
    </location>
</feature>
<gene>
    <name evidence="6" type="ORF">DLJ53_11690</name>
</gene>
<accession>A0A8B2NWX3</accession>
<dbReference type="Gene3D" id="3.20.20.370">
    <property type="entry name" value="Glycoside hydrolase/deacetylase"/>
    <property type="match status" value="1"/>
</dbReference>
<dbReference type="RefSeq" id="WP_111345317.1">
    <property type="nucleotide sequence ID" value="NZ_QHHQ01000002.1"/>
</dbReference>
<evidence type="ECO:0000256" key="3">
    <source>
        <dbReference type="ARBA" id="ARBA00020071"/>
    </source>
</evidence>
<dbReference type="PANTHER" id="PTHR47561">
    <property type="entry name" value="POLYSACCHARIDE DEACETYLASE FAMILY PROTEIN (AFU_ORTHOLOGUE AFUA_6G05030)"/>
    <property type="match status" value="1"/>
</dbReference>
<dbReference type="CDD" id="cd10938">
    <property type="entry name" value="CE4_HpPgdA_like"/>
    <property type="match status" value="1"/>
</dbReference>
<dbReference type="SUPFAM" id="SSF88713">
    <property type="entry name" value="Glycoside hydrolase/deacetylase"/>
    <property type="match status" value="1"/>
</dbReference>
<dbReference type="OrthoDB" id="9784220at2"/>
<sequence>MPQDTYAWPDGYRSAACFTLDLDAHSPHFWNHRKGMPPLLSHLEQRRFGPRVGLWRVLDTIERYGIKGTFFVPAKTAEDYPEILPALVGRGHEIGLHGYFHELANDLSDAGFTHALEASLALFEKQTGQRPKGFRSPAWEMTPHMLAEVKRFGFYDSSLMGYEHPYTVNGVTEVPVQWLLDDAVFFRYLGGGGDLAPPSAPGPILDGWLDEWSVLHRYGSLFMLTVHDWISGRAQRIALLEKLFERITAEKDVWWATVGEIAAHHDATQKDAYVVDASIPAGVEGHPAWIG</sequence>
<dbReference type="InterPro" id="IPR037950">
    <property type="entry name" value="PgdA-like"/>
</dbReference>
<dbReference type="GO" id="GO:0016810">
    <property type="term" value="F:hydrolase activity, acting on carbon-nitrogen (but not peptide) bonds"/>
    <property type="evidence" value="ECO:0007669"/>
    <property type="project" value="InterPro"/>
</dbReference>
<evidence type="ECO:0000256" key="2">
    <source>
        <dbReference type="ARBA" id="ARBA00010973"/>
    </source>
</evidence>
<comment type="caution">
    <text evidence="6">The sequence shown here is derived from an EMBL/GenBank/DDBJ whole genome shotgun (WGS) entry which is preliminary data.</text>
</comment>
<comment type="function">
    <text evidence="1">Is involved in generating a small heat-stable compound (Nod), an acylated oligomer of N-acetylglucosamine, that stimulates mitosis in various plant protoplasts.</text>
</comment>
<evidence type="ECO:0000313" key="7">
    <source>
        <dbReference type="Proteomes" id="UP000249590"/>
    </source>
</evidence>
<dbReference type="AlphaFoldDB" id="A0A8B2NWX3"/>
<dbReference type="InterPro" id="IPR011330">
    <property type="entry name" value="Glyco_hydro/deAcase_b/a-brl"/>
</dbReference>
<dbReference type="GO" id="GO:0005975">
    <property type="term" value="P:carbohydrate metabolic process"/>
    <property type="evidence" value="ECO:0007669"/>
    <property type="project" value="InterPro"/>
</dbReference>
<dbReference type="PANTHER" id="PTHR47561:SF1">
    <property type="entry name" value="POLYSACCHARIDE DEACETYLASE FAMILY PROTEIN (AFU_ORTHOLOGUE AFUA_6G05030)"/>
    <property type="match status" value="1"/>
</dbReference>
<keyword evidence="7" id="KW-1185">Reference proteome</keyword>
<evidence type="ECO:0000256" key="1">
    <source>
        <dbReference type="ARBA" id="ARBA00003236"/>
    </source>
</evidence>
<name>A0A8B2NWX3_9HYPH</name>
<organism evidence="6 7">
    <name type="scientific">Acuticoccus sediminis</name>
    <dbReference type="NCBI Taxonomy" id="2184697"/>
    <lineage>
        <taxon>Bacteria</taxon>
        <taxon>Pseudomonadati</taxon>
        <taxon>Pseudomonadota</taxon>
        <taxon>Alphaproteobacteria</taxon>
        <taxon>Hyphomicrobiales</taxon>
        <taxon>Amorphaceae</taxon>
        <taxon>Acuticoccus</taxon>
    </lineage>
</organism>
<dbReference type="Pfam" id="PF01522">
    <property type="entry name" value="Polysacc_deac_1"/>
    <property type="match status" value="1"/>
</dbReference>
<evidence type="ECO:0000313" key="6">
    <source>
        <dbReference type="EMBL" id="RAI02034.1"/>
    </source>
</evidence>
<proteinExistence type="inferred from homology"/>
<dbReference type="EMBL" id="QHHQ01000002">
    <property type="protein sequence ID" value="RAI02034.1"/>
    <property type="molecule type" value="Genomic_DNA"/>
</dbReference>
<dbReference type="InterPro" id="IPR002509">
    <property type="entry name" value="NODB_dom"/>
</dbReference>